<gene>
    <name evidence="3" type="ORF">IL334_003449</name>
</gene>
<name>A0ABZ1CXK7_9TREE</name>
<feature type="region of interest" description="Disordered" evidence="1">
    <location>
        <begin position="930"/>
        <end position="962"/>
    </location>
</feature>
<keyword evidence="4" id="KW-1185">Reference proteome</keyword>
<protein>
    <recommendedName>
        <fullName evidence="2">Wings apart-like protein C-terminal domain-containing protein</fullName>
    </recommendedName>
</protein>
<feature type="compositionally biased region" description="Polar residues" evidence="1">
    <location>
        <begin position="317"/>
        <end position="335"/>
    </location>
</feature>
<dbReference type="InterPro" id="IPR011989">
    <property type="entry name" value="ARM-like"/>
</dbReference>
<feature type="region of interest" description="Disordered" evidence="1">
    <location>
        <begin position="1"/>
        <end position="352"/>
    </location>
</feature>
<evidence type="ECO:0000313" key="4">
    <source>
        <dbReference type="Proteomes" id="UP001329825"/>
    </source>
</evidence>
<dbReference type="GeneID" id="87955580"/>
<feature type="compositionally biased region" description="Low complexity" evidence="1">
    <location>
        <begin position="114"/>
        <end position="124"/>
    </location>
</feature>
<sequence length="962" mass="105064">MTRSSSPLKSPSSSLTRSTSLSARKIYSRRASMIREKRKAEAMEDDSDTDKDDDDTMDVSGNGSKGTSARDGSPIPKSAKKGRTTRKDEMVSNPNSSATRIHLSSAKVNRDRSTSPSPSRSSSSRLRKTKSPSSALPTLARTLSSNRLVKLGESSTSGSGTSLGPKVDIHPPSSSPLPAHSSTPSTPPRKVKSLSRTNTPLASPSSYDELFTTISPRKDYFDSPGNVSEIRNPSSPGMEDSGKPKIGRMTGLRRMLTKTQSLSAVPNIPSNSSQRTKGDVGDQFGISVDKSPLGKSMSSSPSQPTTPSRSLSRTKSMPESPTRFSPKVSQDNMTAGNSGQGGQGSGGRAKRTYGGKRSMLVEVSQVQLDLAHTTREDVGADETAPSASYAELRKRYEINNEDTQDTAGNLMSELLLARAPQTVSDMRSKGENRRFMDELSCLIDGLLDPSMGVSFKRTSAIDILKNMQDESWLAKMQVCGQIERVWESFHEARREDGQPDPAMETICLLFLGLLQYSEIGLNQVLQNDTEKVLEMVMGGLKLRDGPLDEQNKGKTKGNIQKIRGIYDSLPIRSSNGSSTRLLSSAILDVFCQSDSWEHTEPYIYTADTLERVVKALKIEISGLADRLDLYEKGLDLLPPTNAPDFNYIHNLVHIVSRITETSDDHRADLVESHPHLVHDLVNIIIAASALVLNETEDTIASISRCAVQALQLLIVLTNESPDWAATMINVQGGSTCLARLILQRKSFLPSSLADDEETKSQRTEIDVERTTQDQPDAEMLEQNLLCIILALLMQSVRSGGETITSMASTKIHPMCTGRHGCLRKCHCLDALPFTLHLTELYANYLTDDDNLYAKAISGYLALIITKLLSSSNTLDEKDITPLKGNTIREKLEGLRSSLRGLKYEVHQNLRDILMGGSSALASHNQIRVDHGEDGQEEDGDESEMKSIQEGLDELGGMINKNG</sequence>
<reference evidence="3 4" key="1">
    <citation type="submission" date="2024-01" db="EMBL/GenBank/DDBJ databases">
        <title>Comparative genomics of Cryptococcus and Kwoniella reveals pathogenesis evolution and contrasting modes of karyotype evolution via chromosome fusion or intercentromeric recombination.</title>
        <authorList>
            <person name="Coelho M.A."/>
            <person name="David-Palma M."/>
            <person name="Shea T."/>
            <person name="Bowers K."/>
            <person name="McGinley-Smith S."/>
            <person name="Mohammad A.W."/>
            <person name="Gnirke A."/>
            <person name="Yurkov A.M."/>
            <person name="Nowrousian M."/>
            <person name="Sun S."/>
            <person name="Cuomo C.A."/>
            <person name="Heitman J."/>
        </authorList>
    </citation>
    <scope>NUCLEOTIDE SEQUENCE [LARGE SCALE GENOMIC DNA]</scope>
    <source>
        <strain evidence="3">CBS 11374</strain>
    </source>
</reference>
<feature type="compositionally biased region" description="Polar residues" evidence="1">
    <location>
        <begin position="257"/>
        <end position="275"/>
    </location>
</feature>
<feature type="compositionally biased region" description="Basic and acidic residues" evidence="1">
    <location>
        <begin position="758"/>
        <end position="771"/>
    </location>
</feature>
<feature type="compositionally biased region" description="Low complexity" evidence="1">
    <location>
        <begin position="1"/>
        <end position="22"/>
    </location>
</feature>
<feature type="compositionally biased region" description="Gly residues" evidence="1">
    <location>
        <begin position="338"/>
        <end position="347"/>
    </location>
</feature>
<dbReference type="EMBL" id="CP141884">
    <property type="protein sequence ID" value="WRT66490.1"/>
    <property type="molecule type" value="Genomic_DNA"/>
</dbReference>
<feature type="compositionally biased region" description="Low complexity" evidence="1">
    <location>
        <begin position="151"/>
        <end position="184"/>
    </location>
</feature>
<proteinExistence type="predicted"/>
<feature type="compositionally biased region" description="Basic and acidic residues" evidence="1">
    <location>
        <begin position="33"/>
        <end position="42"/>
    </location>
</feature>
<organism evidence="3 4">
    <name type="scientific">Kwoniella shivajii</name>
    <dbReference type="NCBI Taxonomy" id="564305"/>
    <lineage>
        <taxon>Eukaryota</taxon>
        <taxon>Fungi</taxon>
        <taxon>Dikarya</taxon>
        <taxon>Basidiomycota</taxon>
        <taxon>Agaricomycotina</taxon>
        <taxon>Tremellomycetes</taxon>
        <taxon>Tremellales</taxon>
        <taxon>Cryptococcaceae</taxon>
        <taxon>Kwoniella</taxon>
    </lineage>
</organism>
<feature type="compositionally biased region" description="Polar residues" evidence="1">
    <location>
        <begin position="225"/>
        <end position="235"/>
    </location>
</feature>
<dbReference type="Pfam" id="PF07814">
    <property type="entry name" value="WAPL"/>
    <property type="match status" value="1"/>
</dbReference>
<dbReference type="InterPro" id="IPR022771">
    <property type="entry name" value="WAPL_C"/>
</dbReference>
<accession>A0ABZ1CXK7</accession>
<evidence type="ECO:0000256" key="1">
    <source>
        <dbReference type="SAM" id="MobiDB-lite"/>
    </source>
</evidence>
<feature type="compositionally biased region" description="Polar residues" evidence="1">
    <location>
        <begin position="194"/>
        <end position="206"/>
    </location>
</feature>
<dbReference type="Proteomes" id="UP001329825">
    <property type="component" value="Chromosome 4"/>
</dbReference>
<dbReference type="Gene3D" id="1.25.10.10">
    <property type="entry name" value="Leucine-rich Repeat Variant"/>
    <property type="match status" value="1"/>
</dbReference>
<feature type="compositionally biased region" description="Acidic residues" evidence="1">
    <location>
        <begin position="43"/>
        <end position="57"/>
    </location>
</feature>
<dbReference type="RefSeq" id="XP_062791230.1">
    <property type="nucleotide sequence ID" value="XM_062935179.1"/>
</dbReference>
<evidence type="ECO:0000313" key="3">
    <source>
        <dbReference type="EMBL" id="WRT66490.1"/>
    </source>
</evidence>
<evidence type="ECO:0000259" key="2">
    <source>
        <dbReference type="Pfam" id="PF07814"/>
    </source>
</evidence>
<feature type="region of interest" description="Disordered" evidence="1">
    <location>
        <begin position="752"/>
        <end position="771"/>
    </location>
</feature>
<feature type="compositionally biased region" description="Low complexity" evidence="1">
    <location>
        <begin position="290"/>
        <end position="315"/>
    </location>
</feature>
<feature type="domain" description="Wings apart-like protein C-terminal" evidence="2">
    <location>
        <begin position="422"/>
        <end position="755"/>
    </location>
</feature>